<evidence type="ECO:0000259" key="9">
    <source>
        <dbReference type="Pfam" id="PF00703"/>
    </source>
</evidence>
<dbReference type="InterPro" id="IPR008979">
    <property type="entry name" value="Galactose-bd-like_sf"/>
</dbReference>
<dbReference type="EC" id="3.2.1.25" evidence="3"/>
<feature type="domain" description="Beta-mannosidase-like galactose-binding" evidence="11">
    <location>
        <begin position="24"/>
        <end position="198"/>
    </location>
</feature>
<evidence type="ECO:0000256" key="5">
    <source>
        <dbReference type="ARBA" id="ARBA00023295"/>
    </source>
</evidence>
<dbReference type="SUPFAM" id="SSF49303">
    <property type="entry name" value="beta-Galactosidase/glucuronidase domain"/>
    <property type="match status" value="2"/>
</dbReference>
<dbReference type="InterPro" id="IPR013783">
    <property type="entry name" value="Ig-like_fold"/>
</dbReference>
<evidence type="ECO:0000256" key="8">
    <source>
        <dbReference type="ARBA" id="ARBA00041614"/>
    </source>
</evidence>
<reference evidence="12" key="1">
    <citation type="submission" date="2023-02" db="EMBL/GenBank/DDBJ databases">
        <title>Identification and recombinant expression of a fungal hydrolase from Papiliotrema laurentii that hydrolyzes apple cutin and clears colloidal polyester polyurethane.</title>
        <authorList>
            <consortium name="DOE Joint Genome Institute"/>
            <person name="Roman V.A."/>
            <person name="Bojanowski C."/>
            <person name="Crable B.R."/>
            <person name="Wagner D.N."/>
            <person name="Hung C.S."/>
            <person name="Nadeau L.J."/>
            <person name="Schratz L."/>
            <person name="Haridas S."/>
            <person name="Pangilinan J."/>
            <person name="Lipzen A."/>
            <person name="Na H."/>
            <person name="Yan M."/>
            <person name="Ng V."/>
            <person name="Grigoriev I.V."/>
            <person name="Spatafora J.W."/>
            <person name="Barlow D."/>
            <person name="Biffinger J."/>
            <person name="Kelley-Loughnane N."/>
            <person name="Varaljay V.A."/>
            <person name="Crookes-Goodson W.J."/>
        </authorList>
    </citation>
    <scope>NUCLEOTIDE SEQUENCE</scope>
    <source>
        <strain evidence="12">5307AH</strain>
    </source>
</reference>
<dbReference type="SUPFAM" id="SSF49785">
    <property type="entry name" value="Galactose-binding domain-like"/>
    <property type="match status" value="1"/>
</dbReference>
<evidence type="ECO:0000256" key="6">
    <source>
        <dbReference type="ARBA" id="ARBA00038429"/>
    </source>
</evidence>
<protein>
    <recommendedName>
        <fullName evidence="7">Beta-mannosidase B</fullName>
        <ecNumber evidence="3">3.2.1.25</ecNumber>
    </recommendedName>
    <alternativeName>
        <fullName evidence="8">Mannanase B</fullName>
    </alternativeName>
</protein>
<dbReference type="Proteomes" id="UP001182556">
    <property type="component" value="Unassembled WGS sequence"/>
</dbReference>
<evidence type="ECO:0000313" key="12">
    <source>
        <dbReference type="EMBL" id="KAK1922337.1"/>
    </source>
</evidence>
<comment type="similarity">
    <text evidence="6">Belongs to the glycosyl hydrolase 2 family. Beta-mannosidase B subfamily.</text>
</comment>
<dbReference type="InterPro" id="IPR050887">
    <property type="entry name" value="Beta-mannosidase_GH2"/>
</dbReference>
<dbReference type="FunFam" id="3.20.20.80:FF:000050">
    <property type="entry name" value="Beta-mannosidase B"/>
    <property type="match status" value="1"/>
</dbReference>
<dbReference type="InterPro" id="IPR006102">
    <property type="entry name" value="Ig-like_GH2"/>
</dbReference>
<evidence type="ECO:0000256" key="3">
    <source>
        <dbReference type="ARBA" id="ARBA00012754"/>
    </source>
</evidence>
<dbReference type="Gene3D" id="3.20.20.80">
    <property type="entry name" value="Glycosidases"/>
    <property type="match status" value="1"/>
</dbReference>
<evidence type="ECO:0000256" key="1">
    <source>
        <dbReference type="ARBA" id="ARBA00000829"/>
    </source>
</evidence>
<dbReference type="Gene3D" id="2.60.120.260">
    <property type="entry name" value="Galactose-binding domain-like"/>
    <property type="match status" value="1"/>
</dbReference>
<dbReference type="GO" id="GO:0004567">
    <property type="term" value="F:beta-mannosidase activity"/>
    <property type="evidence" value="ECO:0007669"/>
    <property type="project" value="UniProtKB-EC"/>
</dbReference>
<dbReference type="Pfam" id="PF22666">
    <property type="entry name" value="Glyco_hydro_2_N2"/>
    <property type="match status" value="1"/>
</dbReference>
<feature type="domain" description="Glycoside hydrolase family 2 immunoglobulin-like beta-sandwich" evidence="9">
    <location>
        <begin position="208"/>
        <end position="314"/>
    </location>
</feature>
<dbReference type="SUPFAM" id="SSF51445">
    <property type="entry name" value="(Trans)glycosidases"/>
    <property type="match status" value="1"/>
</dbReference>
<keyword evidence="5" id="KW-0326">Glycosidase</keyword>
<dbReference type="GO" id="GO:0006516">
    <property type="term" value="P:glycoprotein catabolic process"/>
    <property type="evidence" value="ECO:0007669"/>
    <property type="project" value="TreeGrafter"/>
</dbReference>
<evidence type="ECO:0000259" key="11">
    <source>
        <dbReference type="Pfam" id="PF22666"/>
    </source>
</evidence>
<evidence type="ECO:0000313" key="13">
    <source>
        <dbReference type="Proteomes" id="UP001182556"/>
    </source>
</evidence>
<evidence type="ECO:0000259" key="10">
    <source>
        <dbReference type="Pfam" id="PF17786"/>
    </source>
</evidence>
<dbReference type="InterPro" id="IPR054593">
    <property type="entry name" value="Beta-mannosidase-like_N2"/>
</dbReference>
<evidence type="ECO:0000256" key="7">
    <source>
        <dbReference type="ARBA" id="ARBA00041069"/>
    </source>
</evidence>
<organism evidence="12 13">
    <name type="scientific">Papiliotrema laurentii</name>
    <name type="common">Cryptococcus laurentii</name>
    <dbReference type="NCBI Taxonomy" id="5418"/>
    <lineage>
        <taxon>Eukaryota</taxon>
        <taxon>Fungi</taxon>
        <taxon>Dikarya</taxon>
        <taxon>Basidiomycota</taxon>
        <taxon>Agaricomycotina</taxon>
        <taxon>Tremellomycetes</taxon>
        <taxon>Tremellales</taxon>
        <taxon>Rhynchogastremaceae</taxon>
        <taxon>Papiliotrema</taxon>
    </lineage>
</organism>
<dbReference type="PANTHER" id="PTHR43730:SF1">
    <property type="entry name" value="BETA-MANNOSIDASE"/>
    <property type="match status" value="1"/>
</dbReference>
<dbReference type="EMBL" id="JAODAN010000009">
    <property type="protein sequence ID" value="KAK1922337.1"/>
    <property type="molecule type" value="Genomic_DNA"/>
</dbReference>
<dbReference type="InterPro" id="IPR041447">
    <property type="entry name" value="Mannosidase_ig"/>
</dbReference>
<dbReference type="Pfam" id="PF00703">
    <property type="entry name" value="Glyco_hydro_2"/>
    <property type="match status" value="1"/>
</dbReference>
<accession>A0AAD9CUG5</accession>
<evidence type="ECO:0000256" key="4">
    <source>
        <dbReference type="ARBA" id="ARBA00022801"/>
    </source>
</evidence>
<gene>
    <name evidence="12" type="ORF">DB88DRAFT_497909</name>
</gene>
<evidence type="ECO:0000256" key="2">
    <source>
        <dbReference type="ARBA" id="ARBA00004740"/>
    </source>
</evidence>
<dbReference type="InterPro" id="IPR036156">
    <property type="entry name" value="Beta-gal/glucu_dom_sf"/>
</dbReference>
<keyword evidence="13" id="KW-1185">Reference proteome</keyword>
<feature type="domain" description="Mannosidase Ig/CBM-like" evidence="10">
    <location>
        <begin position="697"/>
        <end position="790"/>
    </location>
</feature>
<dbReference type="Gene3D" id="2.60.40.10">
    <property type="entry name" value="Immunoglobulins"/>
    <property type="match status" value="1"/>
</dbReference>
<sequence>MYPSQITHIAHCKMRQSLSVTGGWEFTQIPSKAIPKATEEWHPCSIPTSVHVELIKLNKIPHPFRGLAEWNVQWVGEADWQFRTTFQYALGKHADQVDLVCDGLDTYCDVTLNGKTLGSTENMFLSHRFPCRELLLEGENELVLVFRSAWYEAKKAEAENGGPMALWNGDSSRLYSRKAQYGWGWDWGPILLTAGPWKPIRLEAYSSRIDDVRVDAKLTGNDYQTASLAASVTIARSTKGLVVHAQLETASGDVVKEATLKAEDGEWKWDFEAGEVDAWWPIGYGKQPLYSLKVDLVDANGTMIDRSTHRVAFRNAKVIQEPLEGQPGTSFLFEVNGVRVFCGGSNWIPADSFLTEIEPDRYRKWVDLMIRGNQNMLRVWGGGVYEADELYDICDEKGILVWQDFMFGCGLYPSYDHLNASVKLEAEQAVKRLRDHPSVVIFAGNNEDYQVAESLGVMDYSDNSGHYMKTKFPARQIYEVILPEVVERLSGIFYHRSSPYGGESSSDRTVGDIHQWNVWHGTQEPWSNWDILAGRFVSEFGMQGYPNKRTVQAWQDDGDDSQYFPQSRVSANHNKADGFERRLELYLMENFRHAFDMDNYIFYTQIMQAETLAAAYRLWRRNWKGRGKEYTSGALVWQINDCWPCVSWAIADYYTRPKPAFFSIARELRPYTVGMARKEVKKPRDNVTSAFFEITHEIELWACNSTLQSKSATIELVSWELHKGEVDRRTFDVNMAPNASTEVWKGTVPGQPVRTSQADVPRPIVVQARLLDDQGEVLARYSNWPEPWKYLIFPKYDLKITEGSDSVTLSTNEPIKGIVLDVEGDDCDWDDQAIDLFPGDDQVIGVRGLGGRKVVAKYLGDGSA</sequence>
<keyword evidence="4 12" id="KW-0378">Hydrolase</keyword>
<comment type="pathway">
    <text evidence="2">Glycan metabolism; N-glycan degradation.</text>
</comment>
<dbReference type="AlphaFoldDB" id="A0AAD9CUG5"/>
<comment type="caution">
    <text evidence="12">The sequence shown here is derived from an EMBL/GenBank/DDBJ whole genome shotgun (WGS) entry which is preliminary data.</text>
</comment>
<dbReference type="PANTHER" id="PTHR43730">
    <property type="entry name" value="BETA-MANNOSIDASE"/>
    <property type="match status" value="1"/>
</dbReference>
<comment type="catalytic activity">
    <reaction evidence="1">
        <text>Hydrolysis of terminal, non-reducing beta-D-mannose residues in beta-D-mannosides.</text>
        <dbReference type="EC" id="3.2.1.25"/>
    </reaction>
</comment>
<dbReference type="InterPro" id="IPR017853">
    <property type="entry name" value="GH"/>
</dbReference>
<dbReference type="GO" id="GO:0005975">
    <property type="term" value="P:carbohydrate metabolic process"/>
    <property type="evidence" value="ECO:0007669"/>
    <property type="project" value="InterPro"/>
</dbReference>
<dbReference type="Pfam" id="PF17786">
    <property type="entry name" value="Mannosidase_ig"/>
    <property type="match status" value="1"/>
</dbReference>
<proteinExistence type="inferred from homology"/>
<name>A0AAD9CUG5_PAPLA</name>